<keyword evidence="6 8" id="KW-0460">Magnesium</keyword>
<dbReference type="Gene3D" id="3.40.50.1010">
    <property type="entry name" value="5'-nuclease"/>
    <property type="match status" value="1"/>
</dbReference>
<dbReference type="AlphaFoldDB" id="A0A7X6LWC7"/>
<evidence type="ECO:0000256" key="7">
    <source>
        <dbReference type="ARBA" id="ARBA00038093"/>
    </source>
</evidence>
<name>A0A7X6LWC7_9NOCA</name>
<evidence type="ECO:0000313" key="10">
    <source>
        <dbReference type="EMBL" id="NKY85809.1"/>
    </source>
</evidence>
<evidence type="ECO:0000313" key="11">
    <source>
        <dbReference type="Proteomes" id="UP000523447"/>
    </source>
</evidence>
<dbReference type="InterPro" id="IPR022907">
    <property type="entry name" value="VapC_family"/>
</dbReference>
<reference evidence="10 11" key="1">
    <citation type="submission" date="2020-04" db="EMBL/GenBank/DDBJ databases">
        <title>MicrobeNet Type strains.</title>
        <authorList>
            <person name="Nicholson A.C."/>
        </authorList>
    </citation>
    <scope>NUCLEOTIDE SEQUENCE [LARGE SCALE GENOMIC DNA]</scope>
    <source>
        <strain evidence="10 11">DSM 44445</strain>
    </source>
</reference>
<feature type="binding site" evidence="8">
    <location>
        <position position="9"/>
    </location>
    <ligand>
        <name>Mg(2+)</name>
        <dbReference type="ChEBI" id="CHEBI:18420"/>
    </ligand>
</feature>
<dbReference type="EC" id="3.1.-.-" evidence="8"/>
<comment type="similarity">
    <text evidence="7 8">Belongs to the PINc/VapC protein family.</text>
</comment>
<evidence type="ECO:0000256" key="8">
    <source>
        <dbReference type="HAMAP-Rule" id="MF_00265"/>
    </source>
</evidence>
<evidence type="ECO:0000256" key="6">
    <source>
        <dbReference type="ARBA" id="ARBA00022842"/>
    </source>
</evidence>
<keyword evidence="5 8" id="KW-0378">Hydrolase</keyword>
<evidence type="ECO:0000256" key="1">
    <source>
        <dbReference type="ARBA" id="ARBA00001946"/>
    </source>
</evidence>
<feature type="binding site" evidence="8">
    <location>
        <position position="97"/>
    </location>
    <ligand>
        <name>Mg(2+)</name>
        <dbReference type="ChEBI" id="CHEBI:18420"/>
    </ligand>
</feature>
<keyword evidence="8" id="KW-0800">Toxin</keyword>
<evidence type="ECO:0000256" key="5">
    <source>
        <dbReference type="ARBA" id="ARBA00022801"/>
    </source>
</evidence>
<evidence type="ECO:0000256" key="3">
    <source>
        <dbReference type="ARBA" id="ARBA00022722"/>
    </source>
</evidence>
<comment type="cofactor">
    <cofactor evidence="1 8">
        <name>Mg(2+)</name>
        <dbReference type="ChEBI" id="CHEBI:18420"/>
    </cofactor>
</comment>
<dbReference type="RefSeq" id="WP_040722951.1">
    <property type="nucleotide sequence ID" value="NZ_CAWPHS010000056.1"/>
</dbReference>
<dbReference type="CDD" id="cd18755">
    <property type="entry name" value="PIN_MtVapC3_VapC21-like"/>
    <property type="match status" value="1"/>
</dbReference>
<dbReference type="HAMAP" id="MF_00265">
    <property type="entry name" value="VapC_Nob1"/>
    <property type="match status" value="1"/>
</dbReference>
<dbReference type="GO" id="GO:0016787">
    <property type="term" value="F:hydrolase activity"/>
    <property type="evidence" value="ECO:0007669"/>
    <property type="project" value="UniProtKB-KW"/>
</dbReference>
<dbReference type="GO" id="GO:0090729">
    <property type="term" value="F:toxin activity"/>
    <property type="evidence" value="ECO:0007669"/>
    <property type="project" value="UniProtKB-KW"/>
</dbReference>
<evidence type="ECO:0000256" key="2">
    <source>
        <dbReference type="ARBA" id="ARBA00022649"/>
    </source>
</evidence>
<dbReference type="InterPro" id="IPR029060">
    <property type="entry name" value="PIN-like_dom_sf"/>
</dbReference>
<dbReference type="InterPro" id="IPR050556">
    <property type="entry name" value="Type_II_TA_system_RNase"/>
</dbReference>
<keyword evidence="4 8" id="KW-0479">Metal-binding</keyword>
<protein>
    <recommendedName>
        <fullName evidence="8">Ribonuclease VapC</fullName>
        <shortName evidence="8">RNase VapC</shortName>
        <ecNumber evidence="8">3.1.-.-</ecNumber>
    </recommendedName>
    <alternativeName>
        <fullName evidence="8">Toxin VapC</fullName>
    </alternativeName>
</protein>
<comment type="function">
    <text evidence="8">Toxic component of a toxin-antitoxin (TA) system. An RNase.</text>
</comment>
<keyword evidence="2 8" id="KW-1277">Toxin-antitoxin system</keyword>
<dbReference type="SUPFAM" id="SSF88723">
    <property type="entry name" value="PIN domain-like"/>
    <property type="match status" value="1"/>
</dbReference>
<sequence length="139" mass="15444">MTDAVYLADKSAHAQRFTSEVAARRLDREITSGRLAVCEMVALELLYSARNSSDYLRLSTALQALPWVTTDGAAMKRALDVQRRLAKRGQHRRPLPDLIIAATAELAELTVLHYDHDFDLIGDITGQPTEWIIPRGEGG</sequence>
<evidence type="ECO:0000259" key="9">
    <source>
        <dbReference type="Pfam" id="PF01850"/>
    </source>
</evidence>
<dbReference type="EMBL" id="JAAXPE010000006">
    <property type="protein sequence ID" value="NKY85809.1"/>
    <property type="molecule type" value="Genomic_DNA"/>
</dbReference>
<comment type="caution">
    <text evidence="10">The sequence shown here is derived from an EMBL/GenBank/DDBJ whole genome shotgun (WGS) entry which is preliminary data.</text>
</comment>
<proteinExistence type="inferred from homology"/>
<dbReference type="InterPro" id="IPR002716">
    <property type="entry name" value="PIN_dom"/>
</dbReference>
<dbReference type="PANTHER" id="PTHR33653:SF1">
    <property type="entry name" value="RIBONUCLEASE VAPC2"/>
    <property type="match status" value="1"/>
</dbReference>
<evidence type="ECO:0000256" key="4">
    <source>
        <dbReference type="ARBA" id="ARBA00022723"/>
    </source>
</evidence>
<feature type="domain" description="PIN" evidence="9">
    <location>
        <begin position="16"/>
        <end position="121"/>
    </location>
</feature>
<dbReference type="PANTHER" id="PTHR33653">
    <property type="entry name" value="RIBONUCLEASE VAPC2"/>
    <property type="match status" value="1"/>
</dbReference>
<organism evidence="10 11">
    <name type="scientific">Nocardia veterana</name>
    <dbReference type="NCBI Taxonomy" id="132249"/>
    <lineage>
        <taxon>Bacteria</taxon>
        <taxon>Bacillati</taxon>
        <taxon>Actinomycetota</taxon>
        <taxon>Actinomycetes</taxon>
        <taxon>Mycobacteriales</taxon>
        <taxon>Nocardiaceae</taxon>
        <taxon>Nocardia</taxon>
    </lineage>
</organism>
<keyword evidence="11" id="KW-1185">Reference proteome</keyword>
<keyword evidence="3 8" id="KW-0540">Nuclease</keyword>
<dbReference type="GO" id="GO:0004540">
    <property type="term" value="F:RNA nuclease activity"/>
    <property type="evidence" value="ECO:0007669"/>
    <property type="project" value="InterPro"/>
</dbReference>
<dbReference type="Pfam" id="PF01850">
    <property type="entry name" value="PIN"/>
    <property type="match status" value="1"/>
</dbReference>
<dbReference type="GO" id="GO:0000287">
    <property type="term" value="F:magnesium ion binding"/>
    <property type="evidence" value="ECO:0007669"/>
    <property type="project" value="UniProtKB-UniRule"/>
</dbReference>
<gene>
    <name evidence="8" type="primary">vapC</name>
    <name evidence="10" type="ORF">HGA07_09255</name>
</gene>
<accession>A0A7X6LWC7</accession>
<dbReference type="Proteomes" id="UP000523447">
    <property type="component" value="Unassembled WGS sequence"/>
</dbReference>